<evidence type="ECO:0000313" key="1">
    <source>
        <dbReference type="EMBL" id="AOT72554.1"/>
    </source>
</evidence>
<dbReference type="Proteomes" id="UP000095743">
    <property type="component" value="Chromosome"/>
</dbReference>
<accession>A0A1D8GP30</accession>
<dbReference type="OrthoDB" id="2067411at2"/>
<evidence type="ECO:0000313" key="2">
    <source>
        <dbReference type="Proteomes" id="UP000095743"/>
    </source>
</evidence>
<sequence length="180" mass="20553">MKPGIFRVILLMIAVTSLIACQPIKKNPMNQQPLNEKTKDTIIQATEKDPRQNSMATKLSEFAVDLDLDGEEEKIELHTAAERNKNGEMVWDDGQKWLLVVQDGDLYYSLLDEYVQLGQVYFNVSYYDNEPLPTITVITDTGANFKLVNYVYDKAQKGYSAELVYDSKDINHIFTSIPSY</sequence>
<name>A0A1D8GP30_9FIRM</name>
<gene>
    <name evidence="1" type="ORF">Gferi_25165</name>
</gene>
<organism evidence="1 2">
    <name type="scientific">Geosporobacter ferrireducens</name>
    <dbReference type="NCBI Taxonomy" id="1424294"/>
    <lineage>
        <taxon>Bacteria</taxon>
        <taxon>Bacillati</taxon>
        <taxon>Bacillota</taxon>
        <taxon>Clostridia</taxon>
        <taxon>Peptostreptococcales</taxon>
        <taxon>Thermotaleaceae</taxon>
        <taxon>Geosporobacter</taxon>
    </lineage>
</organism>
<proteinExistence type="predicted"/>
<dbReference type="AlphaFoldDB" id="A0A1D8GP30"/>
<dbReference type="KEGG" id="gfe:Gferi_25165"/>
<dbReference type="EMBL" id="CP017269">
    <property type="protein sequence ID" value="AOT72554.1"/>
    <property type="molecule type" value="Genomic_DNA"/>
</dbReference>
<evidence type="ECO:0008006" key="3">
    <source>
        <dbReference type="Google" id="ProtNLM"/>
    </source>
</evidence>
<protein>
    <recommendedName>
        <fullName evidence="3">Lipoprotein</fullName>
    </recommendedName>
</protein>
<reference evidence="1 2" key="1">
    <citation type="submission" date="2016-09" db="EMBL/GenBank/DDBJ databases">
        <title>Genomic analysis reveals versatility of anaerobic energy metabolism of Geosporobacter ferrireducens IRF9 of phylum Firmicutes.</title>
        <authorList>
            <person name="Kim S.-J."/>
        </authorList>
    </citation>
    <scope>NUCLEOTIDE SEQUENCE [LARGE SCALE GENOMIC DNA]</scope>
    <source>
        <strain evidence="1 2">IRF9</strain>
    </source>
</reference>
<dbReference type="STRING" id="1424294.Gferi_25165"/>
<keyword evidence="2" id="KW-1185">Reference proteome</keyword>
<dbReference type="PROSITE" id="PS51257">
    <property type="entry name" value="PROKAR_LIPOPROTEIN"/>
    <property type="match status" value="1"/>
</dbReference>
<dbReference type="RefSeq" id="WP_069980863.1">
    <property type="nucleotide sequence ID" value="NZ_CP017269.1"/>
</dbReference>